<reference evidence="2" key="1">
    <citation type="submission" date="2022-11" db="UniProtKB">
        <authorList>
            <consortium name="WormBaseParasite"/>
        </authorList>
    </citation>
    <scope>IDENTIFICATION</scope>
</reference>
<accession>A0A914CWR4</accession>
<proteinExistence type="predicted"/>
<dbReference type="WBParaSite" id="ACRNAN_scaffold15257.g17399.t1">
    <property type="protein sequence ID" value="ACRNAN_scaffold15257.g17399.t1"/>
    <property type="gene ID" value="ACRNAN_scaffold15257.g17399"/>
</dbReference>
<sequence>MPSNYTEYYARHKLIPLCYNLESKNTQADPNNFSNYLNQCFYNHTFIKYVDVLCDLFTPPNPNITCVSAIFASHDDQAIIMMFRGTTTNPELVEEEGPFCHL</sequence>
<organism evidence="1 2">
    <name type="scientific">Acrobeloides nanus</name>
    <dbReference type="NCBI Taxonomy" id="290746"/>
    <lineage>
        <taxon>Eukaryota</taxon>
        <taxon>Metazoa</taxon>
        <taxon>Ecdysozoa</taxon>
        <taxon>Nematoda</taxon>
        <taxon>Chromadorea</taxon>
        <taxon>Rhabditida</taxon>
        <taxon>Tylenchina</taxon>
        <taxon>Cephalobomorpha</taxon>
        <taxon>Cephaloboidea</taxon>
        <taxon>Cephalobidae</taxon>
        <taxon>Acrobeloides</taxon>
    </lineage>
</organism>
<dbReference type="Proteomes" id="UP000887540">
    <property type="component" value="Unplaced"/>
</dbReference>
<keyword evidence="1" id="KW-1185">Reference proteome</keyword>
<name>A0A914CWR4_9BILA</name>
<evidence type="ECO:0000313" key="2">
    <source>
        <dbReference type="WBParaSite" id="ACRNAN_scaffold15257.g17399.t1"/>
    </source>
</evidence>
<dbReference type="AlphaFoldDB" id="A0A914CWR4"/>
<evidence type="ECO:0000313" key="1">
    <source>
        <dbReference type="Proteomes" id="UP000887540"/>
    </source>
</evidence>
<protein>
    <submittedName>
        <fullName evidence="2">Uncharacterized protein</fullName>
    </submittedName>
</protein>